<evidence type="ECO:0000259" key="1">
    <source>
        <dbReference type="Pfam" id="PF20259"/>
    </source>
</evidence>
<reference evidence="3" key="1">
    <citation type="submission" date="2016-10" db="EMBL/GenBank/DDBJ databases">
        <authorList>
            <person name="Varghese N."/>
            <person name="Submissions S."/>
        </authorList>
    </citation>
    <scope>NUCLEOTIDE SEQUENCE [LARGE SCALE GENOMIC DNA]</scope>
    <source>
        <strain evidence="3">DSM 19326</strain>
    </source>
</reference>
<organism evidence="2 3">
    <name type="scientific">Epilithonimonas hominis</name>
    <dbReference type="NCBI Taxonomy" id="420404"/>
    <lineage>
        <taxon>Bacteria</taxon>
        <taxon>Pseudomonadati</taxon>
        <taxon>Bacteroidota</taxon>
        <taxon>Flavobacteriia</taxon>
        <taxon>Flavobacteriales</taxon>
        <taxon>Weeksellaceae</taxon>
        <taxon>Chryseobacterium group</taxon>
        <taxon>Epilithonimonas</taxon>
    </lineage>
</organism>
<evidence type="ECO:0000313" key="2">
    <source>
        <dbReference type="EMBL" id="SEH39385.1"/>
    </source>
</evidence>
<dbReference type="EMBL" id="FNWX01000002">
    <property type="protein sequence ID" value="SEH39385.1"/>
    <property type="molecule type" value="Genomic_DNA"/>
</dbReference>
<gene>
    <name evidence="2" type="ORF">SAMN05421793_102106</name>
</gene>
<sequence length="171" mass="19048">MIKKGQIVEIPAESAIYRAEAPAFPSKRDELVWKAARRQYSLFDGFLVGEHDGADRFRMGQRKGINVGGKKEPLYVIGIDEEDNRIFVGAGSEHPGLLTQVIRLGQQTDSFDDFSGSEDALQHGVQISFVPAAGDGEIAARLYRFDGDYFLEFDRLVPVTIAENPFVVRLK</sequence>
<evidence type="ECO:0000313" key="3">
    <source>
        <dbReference type="Proteomes" id="UP000198555"/>
    </source>
</evidence>
<dbReference type="InterPro" id="IPR023382">
    <property type="entry name" value="MnmA-like_central_sf"/>
</dbReference>
<dbReference type="Pfam" id="PF20259">
    <property type="entry name" value="tRNA_Me_trans_M"/>
    <property type="match status" value="1"/>
</dbReference>
<dbReference type="Gene3D" id="2.30.30.280">
    <property type="entry name" value="Adenine nucleotide alpha hydrolases-like domains"/>
    <property type="match status" value="1"/>
</dbReference>
<accession>A0A1H6HTL9</accession>
<dbReference type="InterPro" id="IPR046884">
    <property type="entry name" value="MnmA-like_central"/>
</dbReference>
<dbReference type="Proteomes" id="UP000198555">
    <property type="component" value="Unassembled WGS sequence"/>
</dbReference>
<feature type="domain" description="tRNA-specific 2-thiouridylase MnmA-like central" evidence="1">
    <location>
        <begin position="44"/>
        <end position="89"/>
    </location>
</feature>
<proteinExistence type="predicted"/>
<dbReference type="STRING" id="420404.SAMN05421793_102106"/>
<name>A0A1H6HTL9_9FLAO</name>
<protein>
    <submittedName>
        <fullName evidence="2">tRNA-specific 2-thiouridylase</fullName>
    </submittedName>
</protein>
<dbReference type="AlphaFoldDB" id="A0A1H6HTL9"/>
<dbReference type="RefSeq" id="WP_089767893.1">
    <property type="nucleotide sequence ID" value="NZ_FNWX01000002.1"/>
</dbReference>
<keyword evidence="3" id="KW-1185">Reference proteome</keyword>
<dbReference type="GO" id="GO:0016783">
    <property type="term" value="F:sulfurtransferase activity"/>
    <property type="evidence" value="ECO:0007669"/>
    <property type="project" value="InterPro"/>
</dbReference>